<dbReference type="OrthoDB" id="9778545at2"/>
<keyword evidence="6 7" id="KW-0961">Cell wall biogenesis/degradation</keyword>
<dbReference type="PANTHER" id="PTHR41533:SF2">
    <property type="entry name" value="BLR7131 PROTEIN"/>
    <property type="match status" value="1"/>
</dbReference>
<keyword evidence="3" id="KW-0808">Transferase</keyword>
<dbReference type="Gene3D" id="2.40.440.10">
    <property type="entry name" value="L,D-transpeptidase catalytic domain-like"/>
    <property type="match status" value="1"/>
</dbReference>
<dbReference type="Proteomes" id="UP000187941">
    <property type="component" value="Chromosome"/>
</dbReference>
<evidence type="ECO:0000256" key="1">
    <source>
        <dbReference type="ARBA" id="ARBA00004752"/>
    </source>
</evidence>
<reference evidence="9 10" key="1">
    <citation type="submission" date="2016-01" db="EMBL/GenBank/DDBJ databases">
        <authorList>
            <person name="Oliw E.H."/>
        </authorList>
    </citation>
    <scope>NUCLEOTIDE SEQUENCE [LARGE SCALE GENOMIC DNA]</scope>
    <source>
        <strain evidence="9 10">DY10</strain>
    </source>
</reference>
<feature type="active site" description="Proton donor/acceptor" evidence="7">
    <location>
        <position position="312"/>
    </location>
</feature>
<keyword evidence="10" id="KW-1185">Reference proteome</keyword>
<dbReference type="Pfam" id="PF03734">
    <property type="entry name" value="YkuD"/>
    <property type="match status" value="1"/>
</dbReference>
<keyword evidence="5 7" id="KW-0573">Peptidoglycan synthesis</keyword>
<dbReference type="GO" id="GO:0004180">
    <property type="term" value="F:carboxypeptidase activity"/>
    <property type="evidence" value="ECO:0007669"/>
    <property type="project" value="UniProtKB-ARBA"/>
</dbReference>
<proteinExistence type="inferred from homology"/>
<evidence type="ECO:0000313" key="10">
    <source>
        <dbReference type="Proteomes" id="UP000187941"/>
    </source>
</evidence>
<dbReference type="InterPro" id="IPR052905">
    <property type="entry name" value="LD-transpeptidase_YkuD-like"/>
</dbReference>
<evidence type="ECO:0000256" key="3">
    <source>
        <dbReference type="ARBA" id="ARBA00022679"/>
    </source>
</evidence>
<gene>
    <name evidence="9" type="ORF">AWR27_02735</name>
</gene>
<feature type="active site" description="Nucleophile" evidence="7">
    <location>
        <position position="332"/>
    </location>
</feature>
<organism evidence="9 10">
    <name type="scientific">Spirosoma montaniterrae</name>
    <dbReference type="NCBI Taxonomy" id="1178516"/>
    <lineage>
        <taxon>Bacteria</taxon>
        <taxon>Pseudomonadati</taxon>
        <taxon>Bacteroidota</taxon>
        <taxon>Cytophagia</taxon>
        <taxon>Cytophagales</taxon>
        <taxon>Cytophagaceae</taxon>
        <taxon>Spirosoma</taxon>
    </lineage>
</organism>
<evidence type="ECO:0000256" key="4">
    <source>
        <dbReference type="ARBA" id="ARBA00022960"/>
    </source>
</evidence>
<dbReference type="KEGG" id="smon:AWR27_02735"/>
<sequence length="402" mass="45863">MNFKSFYFRAAFPIVLFIALSSIWSCRKAKKSATDSSSETTEQAHMAQQALVHRACRFADSVGIDTSRYAVTTTDAEDVIQTKLTNLLTEIQYGKKPSRLAFSGLREDRDSTKQTAATDAALRDALEKSTTFAPYRQLVARYNQLRKQTTNSPALADSLRLIRQTLNFYRYVNRFDADRFVLVNIPAGELNVYDRAGTRLLPMQVIAGRWDHQTPCMTTYIKGIVAYPYWNVPKSIVLNEMLPRMQRDLSYIYNQNLQILDEKGRELDPEEIDWDGLSTTYFPYRVRQASGCENSLGLIKFDLENPLAIYLHDTNSRDLFTRTADRWRSHGCVRVQKPVELANLMLGKPAFDAGFMNRCLIDQKPKPLAVPQKVPVFITYNLADVDSTGRLIVYKDVYGLAK</sequence>
<evidence type="ECO:0000259" key="8">
    <source>
        <dbReference type="PROSITE" id="PS52029"/>
    </source>
</evidence>
<feature type="domain" description="L,D-TPase catalytic" evidence="8">
    <location>
        <begin position="179"/>
        <end position="353"/>
    </location>
</feature>
<dbReference type="EMBL" id="CP014263">
    <property type="protein sequence ID" value="AQG78346.1"/>
    <property type="molecule type" value="Genomic_DNA"/>
</dbReference>
<name>A0A1P9WSH9_9BACT</name>
<comment type="pathway">
    <text evidence="1 7">Cell wall biogenesis; peptidoglycan biosynthesis.</text>
</comment>
<dbReference type="AlphaFoldDB" id="A0A1P9WSH9"/>
<evidence type="ECO:0000256" key="5">
    <source>
        <dbReference type="ARBA" id="ARBA00022984"/>
    </source>
</evidence>
<dbReference type="InterPro" id="IPR005490">
    <property type="entry name" value="LD_TPept_cat_dom"/>
</dbReference>
<dbReference type="PROSITE" id="PS52029">
    <property type="entry name" value="LD_TPASE"/>
    <property type="match status" value="1"/>
</dbReference>
<dbReference type="GO" id="GO:0071555">
    <property type="term" value="P:cell wall organization"/>
    <property type="evidence" value="ECO:0007669"/>
    <property type="project" value="UniProtKB-UniRule"/>
</dbReference>
<dbReference type="SUPFAM" id="SSF141523">
    <property type="entry name" value="L,D-transpeptidase catalytic domain-like"/>
    <property type="match status" value="1"/>
</dbReference>
<dbReference type="PANTHER" id="PTHR41533">
    <property type="entry name" value="L,D-TRANSPEPTIDASE HI_1667-RELATED"/>
    <property type="match status" value="1"/>
</dbReference>
<dbReference type="InterPro" id="IPR038063">
    <property type="entry name" value="Transpep_catalytic_dom"/>
</dbReference>
<dbReference type="CDD" id="cd16913">
    <property type="entry name" value="YkuD_like"/>
    <property type="match status" value="1"/>
</dbReference>
<evidence type="ECO:0000256" key="2">
    <source>
        <dbReference type="ARBA" id="ARBA00005992"/>
    </source>
</evidence>
<dbReference type="GO" id="GO:0016740">
    <property type="term" value="F:transferase activity"/>
    <property type="evidence" value="ECO:0007669"/>
    <property type="project" value="UniProtKB-KW"/>
</dbReference>
<protein>
    <recommendedName>
        <fullName evidence="8">L,D-TPase catalytic domain-containing protein</fullName>
    </recommendedName>
</protein>
<evidence type="ECO:0000256" key="6">
    <source>
        <dbReference type="ARBA" id="ARBA00023316"/>
    </source>
</evidence>
<evidence type="ECO:0000313" key="9">
    <source>
        <dbReference type="EMBL" id="AQG78346.1"/>
    </source>
</evidence>
<dbReference type="GO" id="GO:0008360">
    <property type="term" value="P:regulation of cell shape"/>
    <property type="evidence" value="ECO:0007669"/>
    <property type="project" value="UniProtKB-UniRule"/>
</dbReference>
<keyword evidence="4 7" id="KW-0133">Cell shape</keyword>
<accession>A0A1P9WSH9</accession>
<comment type="similarity">
    <text evidence="2">Belongs to the YkuD family.</text>
</comment>
<evidence type="ECO:0000256" key="7">
    <source>
        <dbReference type="PROSITE-ProRule" id="PRU01373"/>
    </source>
</evidence>
<dbReference type="GO" id="GO:0009252">
    <property type="term" value="P:peptidoglycan biosynthetic process"/>
    <property type="evidence" value="ECO:0007669"/>
    <property type="project" value="UniProtKB-UniPathway"/>
</dbReference>
<dbReference type="UniPathway" id="UPA00219"/>
<dbReference type="RefSeq" id="WP_077129788.1">
    <property type="nucleotide sequence ID" value="NZ_CP014263.1"/>
</dbReference>